<feature type="transmembrane region" description="Helical" evidence="1">
    <location>
        <begin position="279"/>
        <end position="303"/>
    </location>
</feature>
<evidence type="ECO:0000256" key="1">
    <source>
        <dbReference type="SAM" id="Phobius"/>
    </source>
</evidence>
<keyword evidence="1" id="KW-1133">Transmembrane helix</keyword>
<feature type="transmembrane region" description="Helical" evidence="1">
    <location>
        <begin position="228"/>
        <end position="248"/>
    </location>
</feature>
<evidence type="ECO:0008006" key="4">
    <source>
        <dbReference type="Google" id="ProtNLM"/>
    </source>
</evidence>
<organism evidence="2 3">
    <name type="scientific">Lipingzhangella halophila</name>
    <dbReference type="NCBI Taxonomy" id="1783352"/>
    <lineage>
        <taxon>Bacteria</taxon>
        <taxon>Bacillati</taxon>
        <taxon>Actinomycetota</taxon>
        <taxon>Actinomycetes</taxon>
        <taxon>Streptosporangiales</taxon>
        <taxon>Nocardiopsidaceae</taxon>
        <taxon>Lipingzhangella</taxon>
    </lineage>
</organism>
<dbReference type="RefSeq" id="WP_184575787.1">
    <property type="nucleotide sequence ID" value="NZ_JACHJT010000001.1"/>
</dbReference>
<feature type="transmembrane region" description="Helical" evidence="1">
    <location>
        <begin position="35"/>
        <end position="53"/>
    </location>
</feature>
<protein>
    <recommendedName>
        <fullName evidence="4">DoxX family membrane protein</fullName>
    </recommendedName>
</protein>
<feature type="transmembrane region" description="Helical" evidence="1">
    <location>
        <begin position="255"/>
        <end position="273"/>
    </location>
</feature>
<keyword evidence="3" id="KW-1185">Reference proteome</keyword>
<feature type="transmembrane region" description="Helical" evidence="1">
    <location>
        <begin position="124"/>
        <end position="143"/>
    </location>
</feature>
<feature type="transmembrane region" description="Helical" evidence="1">
    <location>
        <begin position="98"/>
        <end position="117"/>
    </location>
</feature>
<keyword evidence="1" id="KW-0472">Membrane</keyword>
<feature type="transmembrane region" description="Helical" evidence="1">
    <location>
        <begin position="184"/>
        <end position="202"/>
    </location>
</feature>
<dbReference type="AlphaFoldDB" id="A0A7W7W2D0"/>
<dbReference type="EMBL" id="JACHJT010000001">
    <property type="protein sequence ID" value="MBB4930525.1"/>
    <property type="molecule type" value="Genomic_DNA"/>
</dbReference>
<evidence type="ECO:0000313" key="2">
    <source>
        <dbReference type="EMBL" id="MBB4930525.1"/>
    </source>
</evidence>
<reference evidence="2 3" key="1">
    <citation type="submission" date="2020-08" db="EMBL/GenBank/DDBJ databases">
        <title>Sequencing the genomes of 1000 actinobacteria strains.</title>
        <authorList>
            <person name="Klenk H.-P."/>
        </authorList>
    </citation>
    <scope>NUCLEOTIDE SEQUENCE [LARGE SCALE GENOMIC DNA]</scope>
    <source>
        <strain evidence="2 3">DSM 102030</strain>
    </source>
</reference>
<evidence type="ECO:0000313" key="3">
    <source>
        <dbReference type="Proteomes" id="UP000523007"/>
    </source>
</evidence>
<dbReference type="Proteomes" id="UP000523007">
    <property type="component" value="Unassembled WGS sequence"/>
</dbReference>
<keyword evidence="1" id="KW-0812">Transmembrane</keyword>
<gene>
    <name evidence="2" type="ORF">F4561_001345</name>
</gene>
<accession>A0A7W7W2D0</accession>
<feature type="transmembrane region" description="Helical" evidence="1">
    <location>
        <begin position="149"/>
        <end position="172"/>
    </location>
</feature>
<sequence>MSVITTGAAATRWLFGPATDGDSVRDGDRATVRRGPAAAACFLRVLLGLMWLYNVVWKRPPDFGSETEGLYHWTAFAVSHPVFPPYSWVVERVVLPNIVPFGWGVLVAETAVAVLLLTGAWVRVAAVLGAGTSLAIAFSVAFAPHEWPWAYWLMIGAHVVVLYSPAGRVLAVDAVRDRVSSARSLGLVWGAAAVIAGAFSALNSTGDPLAPKGTGLVSTELALSLGEYNLAGGLVLALAGALVLVAAATRTALPGWAAAGAGLLAALSLYAQVGFTDPLLGGTATSAAFLLSVALVAGTVAGASRRARQSA</sequence>
<comment type="caution">
    <text evidence="2">The sequence shown here is derived from an EMBL/GenBank/DDBJ whole genome shotgun (WGS) entry which is preliminary data.</text>
</comment>
<proteinExistence type="predicted"/>
<name>A0A7W7W2D0_9ACTN</name>